<keyword evidence="4 6" id="KW-0274">FAD</keyword>
<dbReference type="GO" id="GO:0033539">
    <property type="term" value="P:fatty acid beta-oxidation using acyl-CoA dehydrogenase"/>
    <property type="evidence" value="ECO:0007669"/>
    <property type="project" value="TreeGrafter"/>
</dbReference>
<evidence type="ECO:0000256" key="1">
    <source>
        <dbReference type="ARBA" id="ARBA00005817"/>
    </source>
</evidence>
<dbReference type="PANTHER" id="PTHR43153:SF1">
    <property type="entry name" value="ELECTRON TRANSFER FLAVOPROTEIN SUBUNIT ALPHA, MITOCHONDRIAL"/>
    <property type="match status" value="1"/>
</dbReference>
<evidence type="ECO:0000256" key="6">
    <source>
        <dbReference type="PIRSR" id="PIRSR000089-1"/>
    </source>
</evidence>
<evidence type="ECO:0000256" key="5">
    <source>
        <dbReference type="ARBA" id="ARBA00025649"/>
    </source>
</evidence>
<dbReference type="FunFam" id="3.40.50.1220:FF:000001">
    <property type="entry name" value="Electron transfer flavoprotein, alpha subunit"/>
    <property type="match status" value="1"/>
</dbReference>
<dbReference type="Proteomes" id="UP000264006">
    <property type="component" value="Chromosome"/>
</dbReference>
<evidence type="ECO:0000256" key="4">
    <source>
        <dbReference type="ARBA" id="ARBA00022827"/>
    </source>
</evidence>
<feature type="binding site" evidence="6">
    <location>
        <begin position="251"/>
        <end position="255"/>
    </location>
    <ligand>
        <name>FAD</name>
        <dbReference type="ChEBI" id="CHEBI:57692"/>
    </ligand>
</feature>
<dbReference type="InterPro" id="IPR014729">
    <property type="entry name" value="Rossmann-like_a/b/a_fold"/>
</dbReference>
<feature type="binding site" evidence="6">
    <location>
        <begin position="237"/>
        <end position="238"/>
    </location>
    <ligand>
        <name>FAD</name>
        <dbReference type="ChEBI" id="CHEBI:57692"/>
    </ligand>
</feature>
<dbReference type="SMART" id="SM00893">
    <property type="entry name" value="ETF"/>
    <property type="match status" value="1"/>
</dbReference>
<dbReference type="SUPFAM" id="SSF52467">
    <property type="entry name" value="DHS-like NAD/FAD-binding domain"/>
    <property type="match status" value="1"/>
</dbReference>
<dbReference type="InterPro" id="IPR014730">
    <property type="entry name" value="ETF_a/b_N"/>
</dbReference>
<dbReference type="Pfam" id="PF01012">
    <property type="entry name" value="ETF"/>
    <property type="match status" value="1"/>
</dbReference>
<evidence type="ECO:0000256" key="2">
    <source>
        <dbReference type="ARBA" id="ARBA00011355"/>
    </source>
</evidence>
<dbReference type="PANTHER" id="PTHR43153">
    <property type="entry name" value="ELECTRON TRANSFER FLAVOPROTEIN ALPHA"/>
    <property type="match status" value="1"/>
</dbReference>
<evidence type="ECO:0000313" key="8">
    <source>
        <dbReference type="EMBL" id="AXV08362.1"/>
    </source>
</evidence>
<gene>
    <name evidence="8" type="ORF">DVS28_a3689</name>
</gene>
<comment type="subunit">
    <text evidence="2">Heterodimer of an alpha and a beta subunit.</text>
</comment>
<dbReference type="SUPFAM" id="SSF52402">
    <property type="entry name" value="Adenine nucleotide alpha hydrolases-like"/>
    <property type="match status" value="1"/>
</dbReference>
<dbReference type="GO" id="GO:0009055">
    <property type="term" value="F:electron transfer activity"/>
    <property type="evidence" value="ECO:0007669"/>
    <property type="project" value="InterPro"/>
</dbReference>
<feature type="domain" description="Electron transfer flavoprotein alpha/beta-subunit N-terminal" evidence="7">
    <location>
        <begin position="4"/>
        <end position="193"/>
    </location>
</feature>
<dbReference type="InterPro" id="IPR014731">
    <property type="entry name" value="ETF_asu_C"/>
</dbReference>
<organism evidence="8 9">
    <name type="scientific">Euzebya pacifica</name>
    <dbReference type="NCBI Taxonomy" id="1608957"/>
    <lineage>
        <taxon>Bacteria</taxon>
        <taxon>Bacillati</taxon>
        <taxon>Actinomycetota</taxon>
        <taxon>Nitriliruptoria</taxon>
        <taxon>Euzebyales</taxon>
    </lineage>
</organism>
<dbReference type="InterPro" id="IPR001308">
    <property type="entry name" value="ETF_a/FixB"/>
</dbReference>
<comment type="cofactor">
    <cofactor evidence="6">
        <name>FAD</name>
        <dbReference type="ChEBI" id="CHEBI:57692"/>
    </cofactor>
    <text evidence="6">Binds 1 FAD per dimer.</text>
</comment>
<accession>A0A346Y1L5</accession>
<feature type="binding site" evidence="6">
    <location>
        <begin position="268"/>
        <end position="275"/>
    </location>
    <ligand>
        <name>FAD</name>
        <dbReference type="ChEBI" id="CHEBI:57692"/>
    </ligand>
</feature>
<evidence type="ECO:0000256" key="3">
    <source>
        <dbReference type="ARBA" id="ARBA00022630"/>
    </source>
</evidence>
<keyword evidence="3" id="KW-0285">Flavoprotein</keyword>
<reference evidence="8 9" key="1">
    <citation type="submission" date="2018-09" db="EMBL/GenBank/DDBJ databases">
        <title>Complete genome sequence of Euzebya sp. DY32-46 isolated from seawater of Pacific Ocean.</title>
        <authorList>
            <person name="Xu L."/>
            <person name="Wu Y.-H."/>
            <person name="Xu X.-W."/>
        </authorList>
    </citation>
    <scope>NUCLEOTIDE SEQUENCE [LARGE SCALE GENOMIC DNA]</scope>
    <source>
        <strain evidence="8 9">DY32-46</strain>
    </source>
</reference>
<comment type="similarity">
    <text evidence="1">Belongs to the ETF alpha-subunit/FixB family.</text>
</comment>
<dbReference type="RefSeq" id="WP_114592714.1">
    <property type="nucleotide sequence ID" value="NZ_CP031165.1"/>
</dbReference>
<proteinExistence type="inferred from homology"/>
<comment type="function">
    <text evidence="5">The electron transfer flavoprotein serves as a specific electron acceptor for other dehydrogenases. It transfers the electrons to the main respiratory chain via ETF-ubiquinone oxidoreductase (ETF dehydrogenase).</text>
</comment>
<dbReference type="GO" id="GO:0050660">
    <property type="term" value="F:flavin adenine dinucleotide binding"/>
    <property type="evidence" value="ECO:0007669"/>
    <property type="project" value="InterPro"/>
</dbReference>
<dbReference type="AlphaFoldDB" id="A0A346Y1L5"/>
<dbReference type="KEGG" id="euz:DVS28_a3689"/>
<dbReference type="PIRSF" id="PIRSF000089">
    <property type="entry name" value="Electra_flavoP_a"/>
    <property type="match status" value="1"/>
</dbReference>
<dbReference type="InterPro" id="IPR029035">
    <property type="entry name" value="DHS-like_NAD/FAD-binding_dom"/>
</dbReference>
<keyword evidence="9" id="KW-1185">Reference proteome</keyword>
<dbReference type="Pfam" id="PF00766">
    <property type="entry name" value="ETF_alpha"/>
    <property type="match status" value="1"/>
</dbReference>
<dbReference type="EMBL" id="CP031165">
    <property type="protein sequence ID" value="AXV08362.1"/>
    <property type="molecule type" value="Genomic_DNA"/>
</dbReference>
<dbReference type="Gene3D" id="3.40.50.1220">
    <property type="entry name" value="TPP-binding domain"/>
    <property type="match status" value="1"/>
</dbReference>
<evidence type="ECO:0000259" key="7">
    <source>
        <dbReference type="SMART" id="SM00893"/>
    </source>
</evidence>
<sequence length="324" mass="32820">MTDILVLVEHDAGTPKKISNQILTAAKAKGDGDVIAALFGAGAAAAADKVGEYGATKALVWEGAEADDYATEPKVAALAAAIEASGASIVLYAADPFVTDVVARCAVRVGGGVVADAVDLELDGDRMVATKAIFGGDMSSRCQVQGDRTQFVGVKANSFQAESSGGGAAEVTTLDVSLPESATRAKISDRVEAESSGRPEMTEAAIIVSGGRGLGNAEGFDLVGELADALGGAVGASRAATDAGWIPHNHQIGQTGKTVSPSLYVASGISGAIQHRAGMQTSQTIAVINKDGEAPIFSIADIGIVGDLYKVIPPLVEEINKRKG</sequence>
<feature type="binding site" evidence="6">
    <location>
        <position position="212"/>
    </location>
    <ligand>
        <name>FAD</name>
        <dbReference type="ChEBI" id="CHEBI:57692"/>
    </ligand>
</feature>
<name>A0A346Y1L5_9ACTN</name>
<evidence type="ECO:0000313" key="9">
    <source>
        <dbReference type="Proteomes" id="UP000264006"/>
    </source>
</evidence>
<feature type="binding site" evidence="6">
    <location>
        <position position="289"/>
    </location>
    <ligand>
        <name>FAD</name>
        <dbReference type="ChEBI" id="CHEBI:57692"/>
    </ligand>
</feature>
<dbReference type="Gene3D" id="3.40.50.620">
    <property type="entry name" value="HUPs"/>
    <property type="match status" value="1"/>
</dbReference>
<dbReference type="OrthoDB" id="9770286at2"/>
<protein>
    <submittedName>
        <fullName evidence="8">Electron transfer flavoprotein, alpha subunit</fullName>
    </submittedName>
</protein>